<feature type="region of interest" description="Disordered" evidence="8">
    <location>
        <begin position="144"/>
        <end position="175"/>
    </location>
</feature>
<comment type="subcellular location">
    <subcellularLocation>
        <location evidence="1">Nucleus</location>
        <location evidence="1">Nucleolus</location>
    </subcellularLocation>
</comment>
<dbReference type="AlphaFoldDB" id="A0A9P0AXI8"/>
<keyword evidence="4" id="KW-0539">Nucleus</keyword>
<feature type="compositionally biased region" description="Basic residues" evidence="8">
    <location>
        <begin position="1"/>
        <end position="20"/>
    </location>
</feature>
<accession>A0A9P0AXI8</accession>
<gene>
    <name evidence="11" type="ORF">MELIAE_LOCUS3073</name>
</gene>
<evidence type="ECO:0000256" key="1">
    <source>
        <dbReference type="ARBA" id="ARBA00004604"/>
    </source>
</evidence>
<dbReference type="Pfam" id="PF07540">
    <property type="entry name" value="NOC3p"/>
    <property type="match status" value="1"/>
</dbReference>
<keyword evidence="3 7" id="KW-0175">Coiled coil</keyword>
<organism evidence="11 12">
    <name type="scientific">Brassicogethes aeneus</name>
    <name type="common">Rape pollen beetle</name>
    <name type="synonym">Meligethes aeneus</name>
    <dbReference type="NCBI Taxonomy" id="1431903"/>
    <lineage>
        <taxon>Eukaryota</taxon>
        <taxon>Metazoa</taxon>
        <taxon>Ecdysozoa</taxon>
        <taxon>Arthropoda</taxon>
        <taxon>Hexapoda</taxon>
        <taxon>Insecta</taxon>
        <taxon>Pterygota</taxon>
        <taxon>Neoptera</taxon>
        <taxon>Endopterygota</taxon>
        <taxon>Coleoptera</taxon>
        <taxon>Polyphaga</taxon>
        <taxon>Cucujiformia</taxon>
        <taxon>Nitidulidae</taxon>
        <taxon>Meligethinae</taxon>
        <taxon>Brassicogethes</taxon>
    </lineage>
</organism>
<feature type="coiled-coil region" evidence="7">
    <location>
        <begin position="446"/>
        <end position="473"/>
    </location>
</feature>
<dbReference type="InterPro" id="IPR005612">
    <property type="entry name" value="CCAAT-binding_factor"/>
</dbReference>
<evidence type="ECO:0000256" key="7">
    <source>
        <dbReference type="SAM" id="Coils"/>
    </source>
</evidence>
<feature type="region of interest" description="Disordered" evidence="8">
    <location>
        <begin position="1"/>
        <end position="63"/>
    </location>
</feature>
<evidence type="ECO:0000256" key="8">
    <source>
        <dbReference type="SAM" id="MobiDB-lite"/>
    </source>
</evidence>
<dbReference type="EMBL" id="OV121133">
    <property type="protein sequence ID" value="CAH0550195.1"/>
    <property type="molecule type" value="Genomic_DNA"/>
</dbReference>
<evidence type="ECO:0000256" key="4">
    <source>
        <dbReference type="ARBA" id="ARBA00023242"/>
    </source>
</evidence>
<feature type="domain" description="CCAAT-binding factor" evidence="9">
    <location>
        <begin position="541"/>
        <end position="694"/>
    </location>
</feature>
<evidence type="ECO:0000256" key="2">
    <source>
        <dbReference type="ARBA" id="ARBA00007797"/>
    </source>
</evidence>
<dbReference type="Pfam" id="PF03914">
    <property type="entry name" value="CBF"/>
    <property type="match status" value="1"/>
</dbReference>
<dbReference type="GO" id="GO:0003682">
    <property type="term" value="F:chromatin binding"/>
    <property type="evidence" value="ECO:0007669"/>
    <property type="project" value="TreeGrafter"/>
</dbReference>
<feature type="compositionally biased region" description="Acidic residues" evidence="8">
    <location>
        <begin position="51"/>
        <end position="63"/>
    </location>
</feature>
<dbReference type="InterPro" id="IPR011501">
    <property type="entry name" value="Noc3_N"/>
</dbReference>
<evidence type="ECO:0000259" key="10">
    <source>
        <dbReference type="Pfam" id="PF07540"/>
    </source>
</evidence>
<evidence type="ECO:0000313" key="12">
    <source>
        <dbReference type="Proteomes" id="UP001154078"/>
    </source>
</evidence>
<dbReference type="GO" id="GO:0006270">
    <property type="term" value="P:DNA replication initiation"/>
    <property type="evidence" value="ECO:0007669"/>
    <property type="project" value="TreeGrafter"/>
</dbReference>
<feature type="domain" description="Nucleolar complex-associated protein 3 N-terminal" evidence="10">
    <location>
        <begin position="201"/>
        <end position="295"/>
    </location>
</feature>
<reference evidence="11" key="1">
    <citation type="submission" date="2021-12" db="EMBL/GenBank/DDBJ databases">
        <authorList>
            <person name="King R."/>
        </authorList>
    </citation>
    <scope>NUCLEOTIDE SEQUENCE</scope>
</reference>
<comment type="similarity">
    <text evidence="2">Belongs to the CBF/MAK21 family.</text>
</comment>
<proteinExistence type="inferred from homology"/>
<protein>
    <recommendedName>
        <fullName evidence="6">NOC3-like protein</fullName>
    </recommendedName>
    <alternativeName>
        <fullName evidence="5">Nucleolar complex-associated protein 3-like protein</fullName>
    </alternativeName>
</protein>
<dbReference type="InterPro" id="IPR016903">
    <property type="entry name" value="Nucleolar_cplx-assoc_3"/>
</dbReference>
<evidence type="ECO:0000256" key="3">
    <source>
        <dbReference type="ARBA" id="ARBA00023054"/>
    </source>
</evidence>
<dbReference type="GO" id="GO:0005730">
    <property type="term" value="C:nucleolus"/>
    <property type="evidence" value="ECO:0007669"/>
    <property type="project" value="UniProtKB-SubCell"/>
</dbReference>
<evidence type="ECO:0000256" key="6">
    <source>
        <dbReference type="ARBA" id="ARBA00032937"/>
    </source>
</evidence>
<dbReference type="PANTHER" id="PTHR14428">
    <property type="entry name" value="NUCLEOLAR COMPLEX PROTEIN 3"/>
    <property type="match status" value="1"/>
</dbReference>
<evidence type="ECO:0000313" key="11">
    <source>
        <dbReference type="EMBL" id="CAH0550195.1"/>
    </source>
</evidence>
<evidence type="ECO:0000256" key="5">
    <source>
        <dbReference type="ARBA" id="ARBA00032701"/>
    </source>
</evidence>
<keyword evidence="12" id="KW-1185">Reference proteome</keyword>
<dbReference type="InterPro" id="IPR016024">
    <property type="entry name" value="ARM-type_fold"/>
</dbReference>
<dbReference type="Proteomes" id="UP001154078">
    <property type="component" value="Chromosome 2"/>
</dbReference>
<name>A0A9P0AXI8_BRAAE</name>
<dbReference type="OrthoDB" id="10263597at2759"/>
<dbReference type="SUPFAM" id="SSF48371">
    <property type="entry name" value="ARM repeat"/>
    <property type="match status" value="1"/>
</dbReference>
<sequence length="784" mass="90038">MAVKGKVAKAKRNNQKRNKLVKQGVIKKNDGKPKKNIKAAPPKVVKKPEPQDDSEESDHGEDLLEMVDEEDIDFLKQAISNRSYKLLNKVKYTGPVAKKIKVDDDDLENNYEEINYDDSKNIKMRSLLPIKTKNRIIPREIVDTRGDATDEEEEVDAEEENDEAEASDAEEYTLEDHEFDAEKPISATQLLATRNEVLRQRKIHIGTLSSGLLENPEEKITNLRTLLKIMDEETPEVYLTVRKLVIVSLVEVFKDILPSYEIKNINASSDGPKLKKDTLKLFKFEENLLQYYKKFLQKLEKYCLLLMKKKGNSKPRSEEELKMGELAVHAMCDLLVAHPYFNFAPNIAQVLVPCLNNPRKSVRETVKAAVKTIIKEDKKEEITLKILRIINQYLKNHTHNTNTDTLEVLLVLNLRDVNLDREKEVEMKQKKLMSHKSNVLQISKKERKRKKKLKMLEQELLETKAEENVQTKQKNLTEITKIVFNIYFRILKNSSNSKVLGVCLEGLAKFAHCINLEYYVDIVNVLDSLLKEDWLGYKEQLHCVQTVFAILGGQGEAINLDPTRFYNSLYKDMFKTTAARNHDNILILLKTLDDALIKRRKKITNKRMIGFIKRLATLSLQLLHNGSLGCLSTIKNIMQLNRAVDILLDLDNAVGEGKFQPDLDDPEYSNAATTAMYEMTLLRKHYHPIVNKYANNIASGVPATGEGSLPSEYWKSTPEQLFTEFSMSEMGFNPQVPIPNKAQPKNTVKRIIFADNTFETECRQVLKAKRKNACFWIDDSKLLK</sequence>
<evidence type="ECO:0000259" key="9">
    <source>
        <dbReference type="Pfam" id="PF03914"/>
    </source>
</evidence>
<dbReference type="PANTHER" id="PTHR14428:SF5">
    <property type="entry name" value="NUCLEOLAR COMPLEX PROTEIN 3 HOMOLOG"/>
    <property type="match status" value="1"/>
</dbReference>
<feature type="compositionally biased region" description="Acidic residues" evidence="8">
    <location>
        <begin position="149"/>
        <end position="173"/>
    </location>
</feature>